<evidence type="ECO:0000313" key="2">
    <source>
        <dbReference type="Proteomes" id="UP001221189"/>
    </source>
</evidence>
<comment type="caution">
    <text evidence="1">The sequence shown here is derived from an EMBL/GenBank/DDBJ whole genome shotgun (WGS) entry which is preliminary data.</text>
</comment>
<dbReference type="EMBL" id="JAQQXT010000011">
    <property type="protein sequence ID" value="MDC8773342.1"/>
    <property type="molecule type" value="Genomic_DNA"/>
</dbReference>
<proteinExistence type="predicted"/>
<accession>A0ABT5KIY3</accession>
<keyword evidence="2" id="KW-1185">Reference proteome</keyword>
<evidence type="ECO:0000313" key="1">
    <source>
        <dbReference type="EMBL" id="MDC8773342.1"/>
    </source>
</evidence>
<reference evidence="1 2" key="1">
    <citation type="submission" date="2022-10" db="EMBL/GenBank/DDBJ databases">
        <title>Paucibacter sp. hw1 Genome sequencing.</title>
        <authorList>
            <person name="Park S."/>
        </authorList>
    </citation>
    <scope>NUCLEOTIDE SEQUENCE [LARGE SCALE GENOMIC DNA]</scope>
    <source>
        <strain evidence="2">hw1</strain>
    </source>
</reference>
<name>A0ABT5KIY3_9BURK</name>
<gene>
    <name evidence="1" type="ORF">PRZ03_17300</name>
</gene>
<protein>
    <submittedName>
        <fullName evidence="1">Uncharacterized protein</fullName>
    </submittedName>
</protein>
<organism evidence="1 2">
    <name type="scientific">Roseateles albus</name>
    <dbReference type="NCBI Taxonomy" id="2987525"/>
    <lineage>
        <taxon>Bacteria</taxon>
        <taxon>Pseudomonadati</taxon>
        <taxon>Pseudomonadota</taxon>
        <taxon>Betaproteobacteria</taxon>
        <taxon>Burkholderiales</taxon>
        <taxon>Sphaerotilaceae</taxon>
        <taxon>Roseateles</taxon>
    </lineage>
</organism>
<sequence>MSAKETIKYRHQSAGQPGFHLYNDLLDGFCSDDKCESPVYLCLDGVAATLQTMDSGGASVAVVLPRGVARELGLLPTETGTSSAADSTR</sequence>
<dbReference type="Proteomes" id="UP001221189">
    <property type="component" value="Unassembled WGS sequence"/>
</dbReference>